<comment type="pathway">
    <text evidence="1 6">Metabolic intermediate biosynthesis; chorismate biosynthesis; chorismate from D-erythrose 4-phosphate and phosphoenolpyruvate: step 1/7.</text>
</comment>
<gene>
    <name evidence="8" type="primary">aroF</name>
    <name evidence="8" type="ORF">O9K51_04252</name>
</gene>
<keyword evidence="3 6" id="KW-0808">Transferase</keyword>
<evidence type="ECO:0000313" key="8">
    <source>
        <dbReference type="EMBL" id="KAJ6443073.1"/>
    </source>
</evidence>
<accession>A0AB34FW89</accession>
<keyword evidence="9" id="KW-1185">Reference proteome</keyword>
<dbReference type="EC" id="2.5.1.54" evidence="6"/>
<dbReference type="GO" id="GO:0009073">
    <property type="term" value="P:aromatic amino acid family biosynthetic process"/>
    <property type="evidence" value="ECO:0007669"/>
    <property type="project" value="UniProtKB-KW"/>
</dbReference>
<dbReference type="PANTHER" id="PTHR21337:SF0">
    <property type="entry name" value="PHOSPHO-2-DEHYDRO-3-DEOXYHEPTONATE ALDOLASE"/>
    <property type="match status" value="1"/>
</dbReference>
<proteinExistence type="inferred from homology"/>
<comment type="similarity">
    <text evidence="2 6">Belongs to the class-II DAHP synthase family.</text>
</comment>
<evidence type="ECO:0000256" key="6">
    <source>
        <dbReference type="RuleBase" id="RU363071"/>
    </source>
</evidence>
<dbReference type="InterPro" id="IPR013785">
    <property type="entry name" value="Aldolase_TIM"/>
</dbReference>
<dbReference type="GO" id="GO:0008652">
    <property type="term" value="P:amino acid biosynthetic process"/>
    <property type="evidence" value="ECO:0007669"/>
    <property type="project" value="UniProtKB-KW"/>
</dbReference>
<dbReference type="Pfam" id="PF01474">
    <property type="entry name" value="DAHP_synth_2"/>
    <property type="match status" value="1"/>
</dbReference>
<organism evidence="8 9">
    <name type="scientific">Purpureocillium lavendulum</name>
    <dbReference type="NCBI Taxonomy" id="1247861"/>
    <lineage>
        <taxon>Eukaryota</taxon>
        <taxon>Fungi</taxon>
        <taxon>Dikarya</taxon>
        <taxon>Ascomycota</taxon>
        <taxon>Pezizomycotina</taxon>
        <taxon>Sordariomycetes</taxon>
        <taxon>Hypocreomycetidae</taxon>
        <taxon>Hypocreales</taxon>
        <taxon>Ophiocordycipitaceae</taxon>
        <taxon>Purpureocillium</taxon>
    </lineage>
</organism>
<keyword evidence="5" id="KW-0170">Cobalt</keyword>
<feature type="compositionally biased region" description="Low complexity" evidence="7">
    <location>
        <begin position="277"/>
        <end position="286"/>
    </location>
</feature>
<protein>
    <recommendedName>
        <fullName evidence="6">Phospho-2-dehydro-3-deoxyheptonate aldolase</fullName>
        <ecNumber evidence="6">2.5.1.54</ecNumber>
    </recommendedName>
</protein>
<evidence type="ECO:0000256" key="5">
    <source>
        <dbReference type="PIRSR" id="PIRSR602480-1"/>
    </source>
</evidence>
<keyword evidence="5" id="KW-0464">Manganese</keyword>
<comment type="cofactor">
    <cofactor evidence="5">
        <name>Mn(2+)</name>
        <dbReference type="ChEBI" id="CHEBI:29035"/>
    </cofactor>
    <cofactor evidence="5">
        <name>Co(2+)</name>
        <dbReference type="ChEBI" id="CHEBI:48828"/>
    </cofactor>
    <cofactor evidence="5">
        <name>Cd(2+)</name>
        <dbReference type="ChEBI" id="CHEBI:48775"/>
    </cofactor>
    <text evidence="5">Binds 1 divalent cation per subunit. The enzyme is active with manganese, cobalt or cadmium ions.</text>
</comment>
<dbReference type="EMBL" id="JAQHRD010000003">
    <property type="protein sequence ID" value="KAJ6443073.1"/>
    <property type="molecule type" value="Genomic_DNA"/>
</dbReference>
<dbReference type="AlphaFoldDB" id="A0AB34FW89"/>
<feature type="compositionally biased region" description="Low complexity" evidence="7">
    <location>
        <begin position="1"/>
        <end position="19"/>
    </location>
</feature>
<evidence type="ECO:0000256" key="7">
    <source>
        <dbReference type="SAM" id="MobiDB-lite"/>
    </source>
</evidence>
<dbReference type="Gene3D" id="3.20.20.70">
    <property type="entry name" value="Aldolase class I"/>
    <property type="match status" value="1"/>
</dbReference>
<dbReference type="SUPFAM" id="SSF51569">
    <property type="entry name" value="Aldolase"/>
    <property type="match status" value="1"/>
</dbReference>
<comment type="caution">
    <text evidence="8">The sequence shown here is derived from an EMBL/GenBank/DDBJ whole genome shotgun (WGS) entry which is preliminary data.</text>
</comment>
<evidence type="ECO:0000256" key="1">
    <source>
        <dbReference type="ARBA" id="ARBA00004688"/>
    </source>
</evidence>
<evidence type="ECO:0000256" key="4">
    <source>
        <dbReference type="ARBA" id="ARBA00047508"/>
    </source>
</evidence>
<feature type="binding site" evidence="5">
    <location>
        <position position="480"/>
    </location>
    <ligand>
        <name>Mn(2+)</name>
        <dbReference type="ChEBI" id="CHEBI:29035"/>
    </ligand>
</feature>
<feature type="binding site" evidence="5">
    <location>
        <position position="450"/>
    </location>
    <ligand>
        <name>Mn(2+)</name>
        <dbReference type="ChEBI" id="CHEBI:29035"/>
    </ligand>
</feature>
<name>A0AB34FW89_9HYPO</name>
<feature type="binding site" evidence="5">
    <location>
        <position position="343"/>
    </location>
    <ligand>
        <name>phosphoenolpyruvate</name>
        <dbReference type="ChEBI" id="CHEBI:58702"/>
    </ligand>
</feature>
<comment type="catalytic activity">
    <reaction evidence="4 6">
        <text>D-erythrose 4-phosphate + phosphoenolpyruvate + H2O = 7-phospho-2-dehydro-3-deoxy-D-arabino-heptonate + phosphate</text>
        <dbReference type="Rhea" id="RHEA:14717"/>
        <dbReference type="ChEBI" id="CHEBI:15377"/>
        <dbReference type="ChEBI" id="CHEBI:16897"/>
        <dbReference type="ChEBI" id="CHEBI:43474"/>
        <dbReference type="ChEBI" id="CHEBI:58394"/>
        <dbReference type="ChEBI" id="CHEBI:58702"/>
        <dbReference type="EC" id="2.5.1.54"/>
    </reaction>
</comment>
<keyword evidence="6" id="KW-0057">Aromatic amino acid biosynthesis</keyword>
<evidence type="ECO:0000313" key="9">
    <source>
        <dbReference type="Proteomes" id="UP001163105"/>
    </source>
</evidence>
<feature type="binding site" evidence="5">
    <location>
        <position position="374"/>
    </location>
    <ligand>
        <name>phosphoenolpyruvate</name>
        <dbReference type="ChEBI" id="CHEBI:58702"/>
    </ligand>
</feature>
<dbReference type="PANTHER" id="PTHR21337">
    <property type="entry name" value="PHOSPHO-2-DEHYDRO-3-DEOXYHEPTONATE ALDOLASE 1, 2"/>
    <property type="match status" value="1"/>
</dbReference>
<feature type="region of interest" description="Disordered" evidence="7">
    <location>
        <begin position="272"/>
        <end position="305"/>
    </location>
</feature>
<dbReference type="InterPro" id="IPR002480">
    <property type="entry name" value="DAHP_synth_2"/>
</dbReference>
<evidence type="ECO:0000256" key="3">
    <source>
        <dbReference type="ARBA" id="ARBA00022679"/>
    </source>
</evidence>
<feature type="binding site" evidence="5">
    <location>
        <position position="408"/>
    </location>
    <ligand>
        <name>Mn(2+)</name>
        <dbReference type="ChEBI" id="CHEBI:29035"/>
    </ligand>
</feature>
<sequence>MASQQQQRPQQARQQQEQQQYHHHHHQPAWSPASWRSKPIKQSPAYPDQQKLAKAVGELSRLPPLVHPNEILALKAHLRDVAHGKAFLLQGGDCAELFDYCQQDAIESKIKLLLQMSVVLIWGTNKRVVRIGRMAGQYAKPRSSATEVVDGREIPSFRGDILNGYHVDERDIDPGRLLKAYHLSGATLNYIRAAIASGIADLHRPLDWGLGHVKDPVLKEKYSAIASSIQQTLRFLQVINARPGELETVEFFTSHEGLLLEYEQPLTRLLEKPPKARAPTPTSRTPSPTPPRASADDDDDASESKQEYYDTSAHFIWIGDRTRQLDHAHVEFFRGIANPIGIKVGPTTPTSDLLDLLRTLNPACEPGKITLITRYGAGKVAELLPQHIRAVEDSEYRRCVVWQCDPMHGNTLSTPSGIKTRRFNDIYRELQESLRIHKEQGSYLGGVHLELTGDAVTECLGGSEGLDEDDLSTNYTSFCDPRLNEKQALELAFLVADHFSREQGSATG</sequence>
<reference evidence="8" key="1">
    <citation type="submission" date="2023-01" db="EMBL/GenBank/DDBJ databases">
        <title>The growth and conidiation of Purpureocillium lavendulum are regulated by nitrogen source and histone H3K14 acetylation.</title>
        <authorList>
            <person name="Tang P."/>
            <person name="Han J."/>
            <person name="Zhang C."/>
            <person name="Tang P."/>
            <person name="Qi F."/>
            <person name="Zhang K."/>
            <person name="Liang L."/>
        </authorList>
    </citation>
    <scope>NUCLEOTIDE SEQUENCE</scope>
    <source>
        <strain evidence="8">YMF1.00683</strain>
    </source>
</reference>
<evidence type="ECO:0000256" key="2">
    <source>
        <dbReference type="ARBA" id="ARBA00008911"/>
    </source>
</evidence>
<keyword evidence="5" id="KW-0104">Cadmium</keyword>
<feature type="binding site" evidence="5">
    <location>
        <position position="94"/>
    </location>
    <ligand>
        <name>Mn(2+)</name>
        <dbReference type="ChEBI" id="CHEBI:29035"/>
    </ligand>
</feature>
<dbReference type="GO" id="GO:0003849">
    <property type="term" value="F:3-deoxy-7-phosphoheptulonate synthase activity"/>
    <property type="evidence" value="ECO:0007669"/>
    <property type="project" value="UniProtKB-EC"/>
</dbReference>
<keyword evidence="6" id="KW-0028">Amino-acid biosynthesis</keyword>
<feature type="region of interest" description="Disordered" evidence="7">
    <location>
        <begin position="1"/>
        <end position="49"/>
    </location>
</feature>
<dbReference type="Proteomes" id="UP001163105">
    <property type="component" value="Unassembled WGS sequence"/>
</dbReference>
<feature type="binding site" evidence="5">
    <location>
        <position position="133"/>
    </location>
    <ligand>
        <name>phosphoenolpyruvate</name>
        <dbReference type="ChEBI" id="CHEBI:58702"/>
    </ligand>
</feature>